<comment type="caution">
    <text evidence="2">The sequence shown here is derived from an EMBL/GenBank/DDBJ whole genome shotgun (WGS) entry which is preliminary data.</text>
</comment>
<evidence type="ECO:0000256" key="1">
    <source>
        <dbReference type="SAM" id="MobiDB-lite"/>
    </source>
</evidence>
<dbReference type="AlphaFoldDB" id="A0A316GIC0"/>
<dbReference type="Proteomes" id="UP000245708">
    <property type="component" value="Unassembled WGS sequence"/>
</dbReference>
<feature type="region of interest" description="Disordered" evidence="1">
    <location>
        <begin position="490"/>
        <end position="512"/>
    </location>
</feature>
<dbReference type="RefSeq" id="WP_146199986.1">
    <property type="nucleotide sequence ID" value="NZ_QGGW01000004.1"/>
</dbReference>
<evidence type="ECO:0008006" key="4">
    <source>
        <dbReference type="Google" id="ProtNLM"/>
    </source>
</evidence>
<feature type="region of interest" description="Disordered" evidence="1">
    <location>
        <begin position="635"/>
        <end position="667"/>
    </location>
</feature>
<name>A0A316GIC0_9RHOB</name>
<feature type="region of interest" description="Disordered" evidence="1">
    <location>
        <begin position="110"/>
        <end position="151"/>
    </location>
</feature>
<proteinExistence type="predicted"/>
<feature type="region of interest" description="Disordered" evidence="1">
    <location>
        <begin position="553"/>
        <end position="573"/>
    </location>
</feature>
<protein>
    <recommendedName>
        <fullName evidence="4">Lipoprotein</fullName>
    </recommendedName>
</protein>
<evidence type="ECO:0000313" key="2">
    <source>
        <dbReference type="EMBL" id="PWK60721.1"/>
    </source>
</evidence>
<feature type="compositionally biased region" description="Low complexity" evidence="1">
    <location>
        <begin position="658"/>
        <end position="667"/>
    </location>
</feature>
<dbReference type="OrthoDB" id="7798282at2"/>
<evidence type="ECO:0000313" key="3">
    <source>
        <dbReference type="Proteomes" id="UP000245708"/>
    </source>
</evidence>
<sequence>MSDANKILTVSYGTFSCTLEGFDEPFHAMKAIAEYFRDLAAEDRYFGAEPPTPDTEMLHRITEAAIQRRVEARMMESGLLLRQHDEAPATPAPAPAPVAQAAAVMAAAAPVPKSEAEAEPETTETAATDAPSVAEADEDEIAPEDQTSDAQAQPVIEAHEAAEDLAVIAQEIPAAPAEIPDDVEEDEDAEIVAELDVEAQDDDADESALADDSLPVALAEDATAEAEDALQSMPEAPVGIDTLAAVAAAMADDMFDQDEDDEDAAEDLAEDDNLFGAVDGENATDLEDDGFFADAALLDGASVAERLASIRRAATSMAEIEDAELAADIYAGHGDDMGLTAEDGDLGAYDDADTGFENDNAPTDDDAAIAAAIAAATATATTTVAAAIPAAREAVRPPETDPEPLRAALDDDAALAAISATLRADEATSADVTAPQISAEHAEATAHDLRMLADEPDADRLFDATDARLSDADTTRRRANIEHLKAAVAARSADQQLAPDGPETEDDGTGDYREDLAHAMRPRRVRVDVTRRRGETSRPAPLVLVSELRVDAEEPGAARGEPVRPRRVSTGEMASPLRLAETAPESAMPKPRQMANSLAQLAQRAGMIMSLGRAGNAAEAFHTEAEAEIAPAPSLRAAPAPQPRPTPAIAPEQPAPAPISATATANTAETAAQIEEDTVNYAEIALTHSERFALRLEASDAVEIDEVVELAACYADEEFGTSTFDRPDLFRMISEATDNSISREDMLHAFGSLMRRGRVERVARGAFRLVEPRNDG</sequence>
<feature type="compositionally biased region" description="Acidic residues" evidence="1">
    <location>
        <begin position="135"/>
        <end position="147"/>
    </location>
</feature>
<reference evidence="2 3" key="1">
    <citation type="submission" date="2018-05" db="EMBL/GenBank/DDBJ databases">
        <title>Genomic Encyclopedia of Type Strains, Phase IV (KMG-IV): sequencing the most valuable type-strain genomes for metagenomic binning, comparative biology and taxonomic classification.</title>
        <authorList>
            <person name="Goeker M."/>
        </authorList>
    </citation>
    <scope>NUCLEOTIDE SEQUENCE [LARGE SCALE GENOMIC DNA]</scope>
    <source>
        <strain evidence="2 3">DSM 16097</strain>
    </source>
</reference>
<organism evidence="2 3">
    <name type="scientific">Roseicyclus mahoneyensis</name>
    <dbReference type="NCBI Taxonomy" id="164332"/>
    <lineage>
        <taxon>Bacteria</taxon>
        <taxon>Pseudomonadati</taxon>
        <taxon>Pseudomonadota</taxon>
        <taxon>Alphaproteobacteria</taxon>
        <taxon>Rhodobacterales</taxon>
        <taxon>Roseobacteraceae</taxon>
        <taxon>Roseicyclus</taxon>
    </lineage>
</organism>
<dbReference type="EMBL" id="QGGW01000004">
    <property type="protein sequence ID" value="PWK60721.1"/>
    <property type="molecule type" value="Genomic_DNA"/>
</dbReference>
<feature type="compositionally biased region" description="Pro residues" evidence="1">
    <location>
        <begin position="640"/>
        <end position="657"/>
    </location>
</feature>
<gene>
    <name evidence="2" type="ORF">C7455_104359</name>
</gene>
<dbReference type="PROSITE" id="PS51257">
    <property type="entry name" value="PROKAR_LIPOPROTEIN"/>
    <property type="match status" value="1"/>
</dbReference>
<accession>A0A316GIC0</accession>
<keyword evidence="3" id="KW-1185">Reference proteome</keyword>